<gene>
    <name evidence="4" type="ORF">THAOC_04544</name>
</gene>
<evidence type="ECO:0000256" key="1">
    <source>
        <dbReference type="SAM" id="Coils"/>
    </source>
</evidence>
<evidence type="ECO:0008006" key="6">
    <source>
        <dbReference type="Google" id="ProtNLM"/>
    </source>
</evidence>
<dbReference type="SUPFAM" id="SSF48452">
    <property type="entry name" value="TPR-like"/>
    <property type="match status" value="1"/>
</dbReference>
<evidence type="ECO:0000313" key="4">
    <source>
        <dbReference type="EMBL" id="EJK73814.1"/>
    </source>
</evidence>
<dbReference type="AlphaFoldDB" id="K0T9P7"/>
<proteinExistence type="predicted"/>
<keyword evidence="3" id="KW-0812">Transmembrane</keyword>
<feature type="region of interest" description="Disordered" evidence="2">
    <location>
        <begin position="347"/>
        <end position="391"/>
    </location>
</feature>
<keyword evidence="5" id="KW-1185">Reference proteome</keyword>
<dbReference type="EMBL" id="AGNL01004197">
    <property type="protein sequence ID" value="EJK73814.1"/>
    <property type="molecule type" value="Genomic_DNA"/>
</dbReference>
<comment type="caution">
    <text evidence="4">The sequence shown here is derived from an EMBL/GenBank/DDBJ whole genome shotgun (WGS) entry which is preliminary data.</text>
</comment>
<feature type="region of interest" description="Disordered" evidence="2">
    <location>
        <begin position="38"/>
        <end position="57"/>
    </location>
</feature>
<evidence type="ECO:0000256" key="3">
    <source>
        <dbReference type="SAM" id="Phobius"/>
    </source>
</evidence>
<dbReference type="OMA" id="AIVQTPY"/>
<sequence length="469" mass="52192">MTTSRNAADQAIVQTPYGRGLVLRSRPDDIRETQLLEWGDDQPSSSPVSRRPNRAPSMLYSSTPFPSVPVRVGDDVTCRFGRGVVKNIDRVKGSKPSLKYTIELKSWRLNGRSSVLCYVNQCDVVRKHTLSEMDVFEKVELAQSQKAKATGYFSKSKDFDKALKTYATAVDAVRNIQHDAASTNEVRSDLVLVMITCSNNAGTCCIKLKKYEEAVKFAQNAEVLIDALYNQRGKKIHTILNKEGTIDAKLFGEWRAKSYMIIARCRICQGRDEEAVGSLKKAKLAVTKYMDGINNTKNGKTSALEKASLKSLTAQAKEIRRLLVECAEKKKANKKLERKRAKAMFAVKKTAGEDKENGRPPTLTSKSIDRKGDPQSKTIEAPLPPEAKGDVLARQRKCSLKPSRPEGPAKSVSFSEMDQVNVYSCPDESDDDQVEGRPWYSEHKEALVLLGIVAGFSASLLAMRRSFRQ</sequence>
<dbReference type="Proteomes" id="UP000266841">
    <property type="component" value="Unassembled WGS sequence"/>
</dbReference>
<accession>K0T9P7</accession>
<feature type="compositionally biased region" description="Low complexity" evidence="2">
    <location>
        <begin position="43"/>
        <end position="57"/>
    </location>
</feature>
<dbReference type="PANTHER" id="PTHR46512:SF9">
    <property type="entry name" value="PEPTIDYLPROLYL ISOMERASE"/>
    <property type="match status" value="1"/>
</dbReference>
<dbReference type="eggNOG" id="ENOG502SA27">
    <property type="taxonomic scope" value="Eukaryota"/>
</dbReference>
<feature type="coiled-coil region" evidence="1">
    <location>
        <begin position="309"/>
        <end position="344"/>
    </location>
</feature>
<feature type="transmembrane region" description="Helical" evidence="3">
    <location>
        <begin position="446"/>
        <end position="463"/>
    </location>
</feature>
<dbReference type="OrthoDB" id="629492at2759"/>
<protein>
    <recommendedName>
        <fullName evidence="6">Peptidylprolyl isomerase</fullName>
    </recommendedName>
</protein>
<keyword evidence="3" id="KW-0472">Membrane</keyword>
<evidence type="ECO:0000313" key="5">
    <source>
        <dbReference type="Proteomes" id="UP000266841"/>
    </source>
</evidence>
<dbReference type="InterPro" id="IPR050754">
    <property type="entry name" value="FKBP4/5/8-like"/>
</dbReference>
<dbReference type="PANTHER" id="PTHR46512">
    <property type="entry name" value="PEPTIDYLPROLYL ISOMERASE"/>
    <property type="match status" value="1"/>
</dbReference>
<reference evidence="4 5" key="1">
    <citation type="journal article" date="2012" name="Genome Biol.">
        <title>Genome and low-iron response of an oceanic diatom adapted to chronic iron limitation.</title>
        <authorList>
            <person name="Lommer M."/>
            <person name="Specht M."/>
            <person name="Roy A.S."/>
            <person name="Kraemer L."/>
            <person name="Andreson R."/>
            <person name="Gutowska M.A."/>
            <person name="Wolf J."/>
            <person name="Bergner S.V."/>
            <person name="Schilhabel M.B."/>
            <person name="Klostermeier U.C."/>
            <person name="Beiko R.G."/>
            <person name="Rosenstiel P."/>
            <person name="Hippler M."/>
            <person name="Laroche J."/>
        </authorList>
    </citation>
    <scope>NUCLEOTIDE SEQUENCE [LARGE SCALE GENOMIC DNA]</scope>
    <source>
        <strain evidence="4 5">CCMP1005</strain>
    </source>
</reference>
<dbReference type="InterPro" id="IPR011990">
    <property type="entry name" value="TPR-like_helical_dom_sf"/>
</dbReference>
<keyword evidence="1" id="KW-0175">Coiled coil</keyword>
<dbReference type="Gene3D" id="1.25.40.10">
    <property type="entry name" value="Tetratricopeptide repeat domain"/>
    <property type="match status" value="1"/>
</dbReference>
<organism evidence="4 5">
    <name type="scientific">Thalassiosira oceanica</name>
    <name type="common">Marine diatom</name>
    <dbReference type="NCBI Taxonomy" id="159749"/>
    <lineage>
        <taxon>Eukaryota</taxon>
        <taxon>Sar</taxon>
        <taxon>Stramenopiles</taxon>
        <taxon>Ochrophyta</taxon>
        <taxon>Bacillariophyta</taxon>
        <taxon>Coscinodiscophyceae</taxon>
        <taxon>Thalassiosirophycidae</taxon>
        <taxon>Thalassiosirales</taxon>
        <taxon>Thalassiosiraceae</taxon>
        <taxon>Thalassiosira</taxon>
    </lineage>
</organism>
<name>K0T9P7_THAOC</name>
<keyword evidence="3" id="KW-1133">Transmembrane helix</keyword>
<evidence type="ECO:0000256" key="2">
    <source>
        <dbReference type="SAM" id="MobiDB-lite"/>
    </source>
</evidence>